<feature type="domain" description="Calcineurin-like phosphoesterase" evidence="1">
    <location>
        <begin position="3"/>
        <end position="150"/>
    </location>
</feature>
<reference evidence="2" key="1">
    <citation type="journal article" date="2012" name="PLoS ONE">
        <title>Gene sets for utilization of primary and secondary nutrition supplies in the distal gut of endangered iberian lynx.</title>
        <authorList>
            <person name="Alcaide M."/>
            <person name="Messina E."/>
            <person name="Richter M."/>
            <person name="Bargiela R."/>
            <person name="Peplies J."/>
            <person name="Huws S.A."/>
            <person name="Newbold C.J."/>
            <person name="Golyshin P.N."/>
            <person name="Simon M.A."/>
            <person name="Lopez G."/>
            <person name="Yakimov M.M."/>
            <person name="Ferrer M."/>
        </authorList>
    </citation>
    <scope>NUCLEOTIDE SEQUENCE</scope>
</reference>
<dbReference type="EMBL" id="AMCI01007228">
    <property type="protein sequence ID" value="EJW92974.1"/>
    <property type="molecule type" value="Genomic_DNA"/>
</dbReference>
<proteinExistence type="predicted"/>
<sequence length="170" mass="19590">MKRIGLLSDTHGHWDERYAEHFAACDEIWHAGDIGSLELADRLETLGKTFRAVCGNIDGGELRRRYPSVLRFRCEEAEVLMKHIGGYPGNYDRSIRGQLFIHPPQLFISGHSHILKVLYDKTLNCLHINPGAAGLQGWHKQRTLVRFTVEGRNFKDLEIVELAERERREE</sequence>
<evidence type="ECO:0000259" key="1">
    <source>
        <dbReference type="Pfam" id="PF12850"/>
    </source>
</evidence>
<comment type="caution">
    <text evidence="2">The sequence shown here is derived from an EMBL/GenBank/DDBJ whole genome shotgun (WGS) entry which is preliminary data.</text>
</comment>
<dbReference type="InterPro" id="IPR024654">
    <property type="entry name" value="Calcineurin-like_PHP_lpxH"/>
</dbReference>
<dbReference type="SUPFAM" id="SSF56300">
    <property type="entry name" value="Metallo-dependent phosphatases"/>
    <property type="match status" value="1"/>
</dbReference>
<evidence type="ECO:0000313" key="2">
    <source>
        <dbReference type="EMBL" id="EJW92974.1"/>
    </source>
</evidence>
<organism evidence="2">
    <name type="scientific">gut metagenome</name>
    <dbReference type="NCBI Taxonomy" id="749906"/>
    <lineage>
        <taxon>unclassified sequences</taxon>
        <taxon>metagenomes</taxon>
        <taxon>organismal metagenomes</taxon>
    </lineage>
</organism>
<accession>J9G044</accession>
<dbReference type="Pfam" id="PF12850">
    <property type="entry name" value="Metallophos_2"/>
    <property type="match status" value="1"/>
</dbReference>
<dbReference type="Gene3D" id="3.60.21.10">
    <property type="match status" value="1"/>
</dbReference>
<gene>
    <name evidence="2" type="ORF">EVA_18914</name>
</gene>
<protein>
    <submittedName>
        <fullName evidence="2">Phosphoesterase</fullName>
    </submittedName>
</protein>
<dbReference type="AlphaFoldDB" id="J9G044"/>
<dbReference type="InterPro" id="IPR029052">
    <property type="entry name" value="Metallo-depent_PP-like"/>
</dbReference>
<name>J9G044_9ZZZZ</name>